<feature type="transmembrane region" description="Helical" evidence="1">
    <location>
        <begin position="16"/>
        <end position="37"/>
    </location>
</feature>
<feature type="transmembrane region" description="Helical" evidence="1">
    <location>
        <begin position="57"/>
        <end position="78"/>
    </location>
</feature>
<evidence type="ECO:0000256" key="1">
    <source>
        <dbReference type="SAM" id="Phobius"/>
    </source>
</evidence>
<keyword evidence="1" id="KW-0472">Membrane</keyword>
<proteinExistence type="predicted"/>
<feature type="transmembrane region" description="Helical" evidence="1">
    <location>
        <begin position="175"/>
        <end position="196"/>
    </location>
</feature>
<evidence type="ECO:0008006" key="4">
    <source>
        <dbReference type="Google" id="ProtNLM"/>
    </source>
</evidence>
<feature type="transmembrane region" description="Helical" evidence="1">
    <location>
        <begin position="99"/>
        <end position="129"/>
    </location>
</feature>
<dbReference type="EMBL" id="BAAALS010000041">
    <property type="protein sequence ID" value="GAA1775001.1"/>
    <property type="molecule type" value="Genomic_DNA"/>
</dbReference>
<accession>A0ABP4XCR9</accession>
<keyword evidence="3" id="KW-1185">Reference proteome</keyword>
<reference evidence="3" key="1">
    <citation type="journal article" date="2019" name="Int. J. Syst. Evol. Microbiol.">
        <title>The Global Catalogue of Microorganisms (GCM) 10K type strain sequencing project: providing services to taxonomists for standard genome sequencing and annotation.</title>
        <authorList>
            <consortium name="The Broad Institute Genomics Platform"/>
            <consortium name="The Broad Institute Genome Sequencing Center for Infectious Disease"/>
            <person name="Wu L."/>
            <person name="Ma J."/>
        </authorList>
    </citation>
    <scope>NUCLEOTIDE SEQUENCE [LARGE SCALE GENOMIC DNA]</scope>
    <source>
        <strain evidence="3">JCM 13249</strain>
    </source>
</reference>
<gene>
    <name evidence="2" type="ORF">GCM10009681_53270</name>
</gene>
<organism evidence="2 3">
    <name type="scientific">Luedemannella helvata</name>
    <dbReference type="NCBI Taxonomy" id="349315"/>
    <lineage>
        <taxon>Bacteria</taxon>
        <taxon>Bacillati</taxon>
        <taxon>Actinomycetota</taxon>
        <taxon>Actinomycetes</taxon>
        <taxon>Micromonosporales</taxon>
        <taxon>Micromonosporaceae</taxon>
        <taxon>Luedemannella</taxon>
    </lineage>
</organism>
<evidence type="ECO:0000313" key="3">
    <source>
        <dbReference type="Proteomes" id="UP001500655"/>
    </source>
</evidence>
<protein>
    <recommendedName>
        <fullName evidence="4">ABC transporter permease</fullName>
    </recommendedName>
</protein>
<dbReference type="RefSeq" id="WP_344087874.1">
    <property type="nucleotide sequence ID" value="NZ_BAAALS010000041.1"/>
</dbReference>
<feature type="transmembrane region" description="Helical" evidence="1">
    <location>
        <begin position="149"/>
        <end position="168"/>
    </location>
</feature>
<feature type="transmembrane region" description="Helical" evidence="1">
    <location>
        <begin position="244"/>
        <end position="263"/>
    </location>
</feature>
<evidence type="ECO:0000313" key="2">
    <source>
        <dbReference type="EMBL" id="GAA1775001.1"/>
    </source>
</evidence>
<name>A0ABP4XCR9_9ACTN</name>
<comment type="caution">
    <text evidence="2">The sequence shown here is derived from an EMBL/GenBank/DDBJ whole genome shotgun (WGS) entry which is preliminary data.</text>
</comment>
<sequence length="269" mass="28765">MTLAAAERRRFFKRRVTRWTLAAVVLILVAIAIVIAWHSARGPADRFVFRSQFEPLIYVIAGLMGLFGFIVGASYVGADWHSGAMLNLLAWHPRRVSVLLTKLATALGAVLGVTLTLGALWTGALWFIASKRGDHTGMTPGAWSSFALTGARAVALVLALTAIGFCLASLGRSTVVAFGAALIVAIVGEVGVRIMLDQVRVPDSGRYLLSSYGAAWLTRSWPTTGYPNCVGRCQGASMITWPQAALVLGGVVVLVLTAALWSVRRRDVT</sequence>
<keyword evidence="1" id="KW-0812">Transmembrane</keyword>
<keyword evidence="1" id="KW-1133">Transmembrane helix</keyword>
<dbReference type="Proteomes" id="UP001500655">
    <property type="component" value="Unassembled WGS sequence"/>
</dbReference>